<reference evidence="1" key="1">
    <citation type="submission" date="2019-04" db="EMBL/GenBank/DDBJ databases">
        <title>Microbes associate with the intestines of laboratory mice.</title>
        <authorList>
            <person name="Navarre W."/>
            <person name="Wong E."/>
            <person name="Huang K.C."/>
            <person name="Tropini C."/>
            <person name="Ng K."/>
            <person name="Yu B."/>
        </authorList>
    </citation>
    <scope>NUCLEOTIDE SEQUENCE</scope>
    <source>
        <strain evidence="1">NM86_A22</strain>
    </source>
</reference>
<dbReference type="Proteomes" id="UP000305401">
    <property type="component" value="Unassembled WGS sequence"/>
</dbReference>
<evidence type="ECO:0000313" key="2">
    <source>
        <dbReference type="Proteomes" id="UP000305401"/>
    </source>
</evidence>
<keyword evidence="2" id="KW-1185">Reference proteome</keyword>
<sequence>MTMINFKYFMLRKFLLSVFVFMAMPAPAQHLVLLHTNDTHSQLDPASDGLGGVLRRKTLIDSIRFAEPNVILVDAGDVVQGSLYYSIYKGEAERKMLNALGYDIVILGNHEFDSGMDKLAQEWKQVDADLISSNYKLENTPLKGMFKPYALRKAGDKKVGFIGINLDPKGMISDNVSSGVEYLDGIKSANALAWYLKNVEGADLVVALTHVGYDEVAPPTPSDLLLAANSENIDIIVGGHSHTMVGPSMGSSGEWLVPNVVGDTVVIAQAGSLGKFMGKIDIDFDDKKIRTELLPIDARYDNRADLLLKEELDKYRNGIDSVVNVVLTTLDTDMPQGGVLMRNWVGDIVYALSKDVFESAVDFAVVNKGGLRNSLKKGPLTKGMIMTLMPFDNKLVVLEISGRDLKEAVPVMKDRYVNCVSKGFDFNNIDESKVYRFVTIDYLADGGDYMEPFTRAKVVESSPMRLDDAVVDYIRKHASDEISIFDNKSRL</sequence>
<dbReference type="EMBL" id="SSTG01000013">
    <property type="protein sequence ID" value="THG54624.1"/>
    <property type="molecule type" value="Genomic_DNA"/>
</dbReference>
<protein>
    <submittedName>
        <fullName evidence="1">Bifunctional metallophosphatase/5'-nucleotidase</fullName>
    </submittedName>
</protein>
<organism evidence="1 2">
    <name type="scientific">Muribaculum caecicola</name>
    <dbReference type="NCBI Taxonomy" id="3038144"/>
    <lineage>
        <taxon>Bacteria</taxon>
        <taxon>Pseudomonadati</taxon>
        <taxon>Bacteroidota</taxon>
        <taxon>Bacteroidia</taxon>
        <taxon>Bacteroidales</taxon>
        <taxon>Muribaculaceae</taxon>
        <taxon>Muribaculum</taxon>
    </lineage>
</organism>
<name>A0AC61S836_9BACT</name>
<proteinExistence type="predicted"/>
<evidence type="ECO:0000313" key="1">
    <source>
        <dbReference type="EMBL" id="THG54624.1"/>
    </source>
</evidence>
<accession>A0AC61S836</accession>
<gene>
    <name evidence="1" type="ORF">E5990_02215</name>
</gene>
<comment type="caution">
    <text evidence="1">The sequence shown here is derived from an EMBL/GenBank/DDBJ whole genome shotgun (WGS) entry which is preliminary data.</text>
</comment>